<dbReference type="InterPro" id="IPR003821">
    <property type="entry name" value="DXP_reductoisomerase"/>
</dbReference>
<dbReference type="InterPro" id="IPR036291">
    <property type="entry name" value="NAD(P)-bd_dom_sf"/>
</dbReference>
<dbReference type="AlphaFoldDB" id="A0A382WTF4"/>
<gene>
    <name evidence="15" type="ORF">METZ01_LOCUS414529</name>
</gene>
<evidence type="ECO:0000256" key="9">
    <source>
        <dbReference type="ARBA" id="ARBA00023211"/>
    </source>
</evidence>
<keyword evidence="6" id="KW-0479">Metal-binding</keyword>
<keyword evidence="7" id="KW-0521">NADP</keyword>
<evidence type="ECO:0000259" key="14">
    <source>
        <dbReference type="Pfam" id="PF08436"/>
    </source>
</evidence>
<comment type="cofactor">
    <cofactor evidence="2">
        <name>Mg(2+)</name>
        <dbReference type="ChEBI" id="CHEBI:18420"/>
    </cofactor>
</comment>
<name>A0A382WTF4_9ZZZZ</name>
<dbReference type="EC" id="1.1.1.267" evidence="5"/>
<comment type="pathway">
    <text evidence="3">Isoprenoid biosynthesis; isopentenyl diphosphate biosynthesis via DXP pathway; isopentenyl diphosphate from 1-deoxy-D-xylulose 5-phosphate: step 1/6.</text>
</comment>
<dbReference type="InterPro" id="IPR013512">
    <property type="entry name" value="DXP_reductoisomerase_N"/>
</dbReference>
<dbReference type="GO" id="GO:0030145">
    <property type="term" value="F:manganese ion binding"/>
    <property type="evidence" value="ECO:0007669"/>
    <property type="project" value="TreeGrafter"/>
</dbReference>
<keyword evidence="8" id="KW-0560">Oxidoreductase</keyword>
<comment type="similarity">
    <text evidence="4">Belongs to the DXR family.</text>
</comment>
<evidence type="ECO:0000256" key="12">
    <source>
        <dbReference type="SAM" id="MobiDB-lite"/>
    </source>
</evidence>
<keyword evidence="10" id="KW-0414">Isoprene biosynthesis</keyword>
<sequence length="275" mass="30114">RSGGIQDQTPLRGQGFRKSSTRPWRHPGPGGWIPDCSAIVLLSDFVGMNLQKKISLLGATGSIGDSTLSVIREHPDLFQVISLTCYSSVEKLCELVREFKPQMVCVHSINEARHVREAFPELEVHSGPEGLVRVAEDPETETLVAGIVGSAGLFPTYAAVSSGKNVALANKEPLVMAGRLFLEEASKTGANILPTDSEHNAIFQVLDGRSQKNIKKLVLTASGGPFRDLPLEQFSQIRLEDSLRHPNWEMGNKITIDSATMMNKGLEVIEARWLF</sequence>
<evidence type="ECO:0000256" key="6">
    <source>
        <dbReference type="ARBA" id="ARBA00022723"/>
    </source>
</evidence>
<dbReference type="GO" id="GO:0030604">
    <property type="term" value="F:1-deoxy-D-xylulose-5-phosphate reductoisomerase activity"/>
    <property type="evidence" value="ECO:0007669"/>
    <property type="project" value="UniProtKB-EC"/>
</dbReference>
<evidence type="ECO:0000256" key="3">
    <source>
        <dbReference type="ARBA" id="ARBA00005094"/>
    </source>
</evidence>
<evidence type="ECO:0000256" key="10">
    <source>
        <dbReference type="ARBA" id="ARBA00023229"/>
    </source>
</evidence>
<feature type="non-terminal residue" evidence="15">
    <location>
        <position position="275"/>
    </location>
</feature>
<dbReference type="Gene3D" id="3.40.50.720">
    <property type="entry name" value="NAD(P)-binding Rossmann-like Domain"/>
    <property type="match status" value="1"/>
</dbReference>
<dbReference type="Pfam" id="PF08436">
    <property type="entry name" value="DXP_redisom_C"/>
    <property type="match status" value="1"/>
</dbReference>
<dbReference type="GO" id="GO:0070402">
    <property type="term" value="F:NADPH binding"/>
    <property type="evidence" value="ECO:0007669"/>
    <property type="project" value="InterPro"/>
</dbReference>
<dbReference type="PANTHER" id="PTHR30525:SF0">
    <property type="entry name" value="1-DEOXY-D-XYLULOSE 5-PHOSPHATE REDUCTOISOMERASE, CHLOROPLASTIC"/>
    <property type="match status" value="1"/>
</dbReference>
<keyword evidence="9" id="KW-0464">Manganese</keyword>
<feature type="domain" description="1-deoxy-D-xylulose 5-phosphate reductoisomerase N-terminal" evidence="13">
    <location>
        <begin position="54"/>
        <end position="178"/>
    </location>
</feature>
<dbReference type="GO" id="GO:0051484">
    <property type="term" value="P:isopentenyl diphosphate biosynthetic process, methylerythritol 4-phosphate pathway involved in terpenoid biosynthetic process"/>
    <property type="evidence" value="ECO:0007669"/>
    <property type="project" value="TreeGrafter"/>
</dbReference>
<dbReference type="SUPFAM" id="SSF55347">
    <property type="entry name" value="Glyceraldehyde-3-phosphate dehydrogenase-like, C-terminal domain"/>
    <property type="match status" value="1"/>
</dbReference>
<dbReference type="Pfam" id="PF02670">
    <property type="entry name" value="DXP_reductoisom"/>
    <property type="match status" value="1"/>
</dbReference>
<reference evidence="15" key="1">
    <citation type="submission" date="2018-05" db="EMBL/GenBank/DDBJ databases">
        <authorList>
            <person name="Lanie J.A."/>
            <person name="Ng W.-L."/>
            <person name="Kazmierczak K.M."/>
            <person name="Andrzejewski T.M."/>
            <person name="Davidsen T.M."/>
            <person name="Wayne K.J."/>
            <person name="Tettelin H."/>
            <person name="Glass J.I."/>
            <person name="Rusch D."/>
            <person name="Podicherti R."/>
            <person name="Tsui H.-C.T."/>
            <person name="Winkler M.E."/>
        </authorList>
    </citation>
    <scope>NUCLEOTIDE SEQUENCE</scope>
</reference>
<dbReference type="SUPFAM" id="SSF51735">
    <property type="entry name" value="NAD(P)-binding Rossmann-fold domains"/>
    <property type="match status" value="1"/>
</dbReference>
<dbReference type="PANTHER" id="PTHR30525">
    <property type="entry name" value="1-DEOXY-D-XYLULOSE 5-PHOSPHATE REDUCTOISOMERASE"/>
    <property type="match status" value="1"/>
</dbReference>
<evidence type="ECO:0000256" key="2">
    <source>
        <dbReference type="ARBA" id="ARBA00001946"/>
    </source>
</evidence>
<evidence type="ECO:0000256" key="4">
    <source>
        <dbReference type="ARBA" id="ARBA00006825"/>
    </source>
</evidence>
<dbReference type="FunFam" id="3.40.50.720:FF:000045">
    <property type="entry name" value="1-deoxy-D-xylulose 5-phosphate reductoisomerase"/>
    <property type="match status" value="1"/>
</dbReference>
<dbReference type="EMBL" id="UINC01162104">
    <property type="protein sequence ID" value="SVD61675.1"/>
    <property type="molecule type" value="Genomic_DNA"/>
</dbReference>
<comment type="cofactor">
    <cofactor evidence="1">
        <name>Mn(2+)</name>
        <dbReference type="ChEBI" id="CHEBI:29035"/>
    </cofactor>
</comment>
<comment type="catalytic activity">
    <reaction evidence="11">
        <text>2-C-methyl-D-erythritol 4-phosphate + NADP(+) = 1-deoxy-D-xylulose 5-phosphate + NADPH + H(+)</text>
        <dbReference type="Rhea" id="RHEA:13717"/>
        <dbReference type="ChEBI" id="CHEBI:15378"/>
        <dbReference type="ChEBI" id="CHEBI:57783"/>
        <dbReference type="ChEBI" id="CHEBI:57792"/>
        <dbReference type="ChEBI" id="CHEBI:58262"/>
        <dbReference type="ChEBI" id="CHEBI:58349"/>
        <dbReference type="EC" id="1.1.1.267"/>
    </reaction>
    <physiologicalReaction direction="right-to-left" evidence="11">
        <dbReference type="Rhea" id="RHEA:13719"/>
    </physiologicalReaction>
</comment>
<dbReference type="UniPathway" id="UPA00056">
    <property type="reaction ID" value="UER00092"/>
</dbReference>
<feature type="region of interest" description="Disordered" evidence="12">
    <location>
        <begin position="1"/>
        <end position="29"/>
    </location>
</feature>
<proteinExistence type="inferred from homology"/>
<dbReference type="InterPro" id="IPR013644">
    <property type="entry name" value="DXP_reductoisomerase_C"/>
</dbReference>
<evidence type="ECO:0000256" key="5">
    <source>
        <dbReference type="ARBA" id="ARBA00012366"/>
    </source>
</evidence>
<evidence type="ECO:0000256" key="1">
    <source>
        <dbReference type="ARBA" id="ARBA00001936"/>
    </source>
</evidence>
<evidence type="ECO:0000256" key="8">
    <source>
        <dbReference type="ARBA" id="ARBA00023002"/>
    </source>
</evidence>
<feature type="compositionally biased region" description="Polar residues" evidence="12">
    <location>
        <begin position="1"/>
        <end position="18"/>
    </location>
</feature>
<evidence type="ECO:0000313" key="15">
    <source>
        <dbReference type="EMBL" id="SVD61675.1"/>
    </source>
</evidence>
<accession>A0A382WTF4</accession>
<feature type="non-terminal residue" evidence="15">
    <location>
        <position position="1"/>
    </location>
</feature>
<evidence type="ECO:0000256" key="7">
    <source>
        <dbReference type="ARBA" id="ARBA00022857"/>
    </source>
</evidence>
<evidence type="ECO:0000259" key="13">
    <source>
        <dbReference type="Pfam" id="PF02670"/>
    </source>
</evidence>
<feature type="domain" description="1-deoxy-D-xylulose 5-phosphate reductoisomerase C-terminal" evidence="14">
    <location>
        <begin position="192"/>
        <end position="275"/>
    </location>
</feature>
<evidence type="ECO:0000256" key="11">
    <source>
        <dbReference type="ARBA" id="ARBA00048543"/>
    </source>
</evidence>
<organism evidence="15">
    <name type="scientific">marine metagenome</name>
    <dbReference type="NCBI Taxonomy" id="408172"/>
    <lineage>
        <taxon>unclassified sequences</taxon>
        <taxon>metagenomes</taxon>
        <taxon>ecological metagenomes</taxon>
    </lineage>
</organism>
<protein>
    <recommendedName>
        <fullName evidence="5">1-deoxy-D-xylulose-5-phosphate reductoisomerase</fullName>
        <ecNumber evidence="5">1.1.1.267</ecNumber>
    </recommendedName>
</protein>